<evidence type="ECO:0000256" key="4">
    <source>
        <dbReference type="ARBA" id="ARBA00023155"/>
    </source>
</evidence>
<feature type="region of interest" description="Disordered" evidence="7">
    <location>
        <begin position="169"/>
        <end position="284"/>
    </location>
</feature>
<dbReference type="PANTHER" id="PTHR10390:SF61">
    <property type="entry name" value="HOMEOBOX PROTEIN SIX2"/>
    <property type="match status" value="1"/>
</dbReference>
<dbReference type="EMBL" id="GQ985311">
    <property type="protein sequence ID" value="ADJ58017.1"/>
    <property type="molecule type" value="Genomic_DNA"/>
</dbReference>
<dbReference type="GO" id="GO:0000981">
    <property type="term" value="F:DNA-binding transcription factor activity, RNA polymerase II-specific"/>
    <property type="evidence" value="ECO:0007669"/>
    <property type="project" value="InterPro"/>
</dbReference>
<name>D8VF30_9METZ</name>
<evidence type="ECO:0000256" key="2">
    <source>
        <dbReference type="ARBA" id="ARBA00022473"/>
    </source>
</evidence>
<dbReference type="PROSITE" id="PS00027">
    <property type="entry name" value="HOMEOBOX_1"/>
    <property type="match status" value="1"/>
</dbReference>
<evidence type="ECO:0000259" key="8">
    <source>
        <dbReference type="PROSITE" id="PS50071"/>
    </source>
</evidence>
<gene>
    <name evidence="9" type="primary">Six1/2</name>
</gene>
<protein>
    <submittedName>
        <fullName evidence="9">Six1/2</fullName>
    </submittedName>
</protein>
<proteinExistence type="inferred from homology"/>
<dbReference type="InterPro" id="IPR017970">
    <property type="entry name" value="Homeobox_CS"/>
</dbReference>
<dbReference type="PANTHER" id="PTHR10390">
    <property type="entry name" value="HOMEOBOX PROTEIN SIX"/>
    <property type="match status" value="1"/>
</dbReference>
<organism evidence="9">
    <name type="scientific">Chalinula loosanoffi</name>
    <dbReference type="NCBI Taxonomy" id="860360"/>
    <lineage>
        <taxon>Eukaryota</taxon>
        <taxon>Metazoa</taxon>
        <taxon>Porifera</taxon>
        <taxon>Demospongiae</taxon>
        <taxon>Heteroscleromorpha</taxon>
        <taxon>Haplosclerida</taxon>
        <taxon>Chalinidae</taxon>
        <taxon>Chalinula</taxon>
    </lineage>
</organism>
<evidence type="ECO:0000313" key="9">
    <source>
        <dbReference type="EMBL" id="ADJ58017.1"/>
    </source>
</evidence>
<dbReference type="GO" id="GO:0005634">
    <property type="term" value="C:nucleus"/>
    <property type="evidence" value="ECO:0007669"/>
    <property type="project" value="UniProtKB-SubCell"/>
</dbReference>
<dbReference type="GO" id="GO:0000978">
    <property type="term" value="F:RNA polymerase II cis-regulatory region sequence-specific DNA binding"/>
    <property type="evidence" value="ECO:0007669"/>
    <property type="project" value="TreeGrafter"/>
</dbReference>
<keyword evidence="4 6" id="KW-0371">Homeobox</keyword>
<keyword evidence="5 6" id="KW-0539">Nucleus</keyword>
<dbReference type="InterPro" id="IPR009057">
    <property type="entry name" value="Homeodomain-like_sf"/>
</dbReference>
<dbReference type="InterPro" id="IPR001356">
    <property type="entry name" value="HD"/>
</dbReference>
<dbReference type="PROSITE" id="PS50071">
    <property type="entry name" value="HOMEOBOX_2"/>
    <property type="match status" value="1"/>
</dbReference>
<evidence type="ECO:0000256" key="6">
    <source>
        <dbReference type="PROSITE-ProRule" id="PRU00108"/>
    </source>
</evidence>
<feature type="DNA-binding region" description="Homeobox" evidence="6">
    <location>
        <begin position="144"/>
        <end position="203"/>
    </location>
</feature>
<dbReference type="FunFam" id="1.10.10.60:FF:000063">
    <property type="entry name" value="SIX homeobox 2"/>
    <property type="match status" value="1"/>
</dbReference>
<keyword evidence="2" id="KW-0217">Developmental protein</keyword>
<dbReference type="Gene3D" id="1.10.10.60">
    <property type="entry name" value="Homeodomain-like"/>
    <property type="match status" value="1"/>
</dbReference>
<dbReference type="SUPFAM" id="SSF46689">
    <property type="entry name" value="Homeodomain-like"/>
    <property type="match status" value="1"/>
</dbReference>
<accession>D8VF30</accession>
<dbReference type="CDD" id="cd00086">
    <property type="entry name" value="homeodomain"/>
    <property type="match status" value="1"/>
</dbReference>
<dbReference type="SMART" id="SM00389">
    <property type="entry name" value="HOX"/>
    <property type="match status" value="1"/>
</dbReference>
<sequence>MQSLSFARNIMNGYQLTAAMAIPYNAYGLSQEQVACVCDVLQQSGNIERLARFLWSLPACEQIQKNESVLKAKALIAFHQGNFPELYRIIELNSFTPESHPKMQQLWLQAHYIEAERLRGKPLGAVGKYRIRRKFPLPRTIWDGEETSYCFKEKSRVVLRQWYTKNPYPSPREKRQLAEQTGLTTTQVSNWFKNRRQRDRASETSKSDSSGKIKQELPPSSSSSTSSLQDLHSPKEGLSVSDLTSLPDPSSISPDLSIKEEMPTPGDNADFPSPGASPVSESSFPKISQVYSTEDHFIPETFTGSDAQNVTVSPIQEAKFYPDTSTQDYSVQTNAETAPGYYVSYPSSTYPTNSYSTASFSGNSANEIYPNTCVSPNYLGSYQATTGKGYSWPTTPNGVGYGAFGMTPSDVYQYQAQTAVYQQMAATRANYPNYFTAGQSATLPPT</sequence>
<dbReference type="InterPro" id="IPR031701">
    <property type="entry name" value="SIX1_SD"/>
</dbReference>
<evidence type="ECO:0000256" key="1">
    <source>
        <dbReference type="ARBA" id="ARBA00008161"/>
    </source>
</evidence>
<feature type="domain" description="Homeobox" evidence="8">
    <location>
        <begin position="142"/>
        <end position="202"/>
    </location>
</feature>
<dbReference type="Pfam" id="PF16878">
    <property type="entry name" value="SIX1_SD"/>
    <property type="match status" value="1"/>
</dbReference>
<dbReference type="GO" id="GO:0005667">
    <property type="term" value="C:transcription regulator complex"/>
    <property type="evidence" value="ECO:0007669"/>
    <property type="project" value="TreeGrafter"/>
</dbReference>
<dbReference type="InterPro" id="IPR008422">
    <property type="entry name" value="KN_HD"/>
</dbReference>
<feature type="compositionally biased region" description="Low complexity" evidence="7">
    <location>
        <begin position="238"/>
        <end position="256"/>
    </location>
</feature>
<evidence type="ECO:0000256" key="3">
    <source>
        <dbReference type="ARBA" id="ARBA00023125"/>
    </source>
</evidence>
<feature type="compositionally biased region" description="Polar residues" evidence="7">
    <location>
        <begin position="178"/>
        <end position="192"/>
    </location>
</feature>
<evidence type="ECO:0000256" key="7">
    <source>
        <dbReference type="SAM" id="MobiDB-lite"/>
    </source>
</evidence>
<dbReference type="Pfam" id="PF05920">
    <property type="entry name" value="Homeobox_KN"/>
    <property type="match status" value="1"/>
</dbReference>
<comment type="subcellular location">
    <subcellularLocation>
        <location evidence="6">Nucleus</location>
    </subcellularLocation>
</comment>
<reference evidence="9" key="1">
    <citation type="journal article" date="2010" name="Dev. Biol.">
        <title>Origin of Pax and Six gene families in sponges: Single PaxB and Six1/2 orthologs in Chalinula loosanoffi.</title>
        <authorList>
            <person name="Hill A."/>
            <person name="Boll W."/>
            <person name="Ries C."/>
            <person name="Warner L."/>
            <person name="Osswalt M."/>
            <person name="Hill M."/>
            <person name="Noll M."/>
        </authorList>
    </citation>
    <scope>NUCLEOTIDE SEQUENCE</scope>
</reference>
<keyword evidence="3 6" id="KW-0238">DNA-binding</keyword>
<evidence type="ECO:0000256" key="5">
    <source>
        <dbReference type="ARBA" id="ARBA00023242"/>
    </source>
</evidence>
<dbReference type="AlphaFoldDB" id="D8VF30"/>
<feature type="compositionally biased region" description="Basic and acidic residues" evidence="7">
    <location>
        <begin position="199"/>
        <end position="215"/>
    </location>
</feature>
<comment type="similarity">
    <text evidence="1">Belongs to the SIX/Sine oculis homeobox family.</text>
</comment>